<feature type="region of interest" description="Disordered" evidence="5">
    <location>
        <begin position="28"/>
        <end position="48"/>
    </location>
</feature>
<evidence type="ECO:0000256" key="5">
    <source>
        <dbReference type="SAM" id="MobiDB-lite"/>
    </source>
</evidence>
<reference evidence="8 9" key="1">
    <citation type="submission" date="2013-03" db="EMBL/GenBank/DDBJ databases">
        <title>Assembly of a new bacterial strain Brevibacillus borstelensis AK1.</title>
        <authorList>
            <person name="Rajan I."/>
            <person name="PoliReddy D."/>
            <person name="Sugumar T."/>
            <person name="Rathinam K."/>
            <person name="Alqarawi S."/>
            <person name="Khalil A.B."/>
            <person name="Sivakumar N."/>
        </authorList>
    </citation>
    <scope>NUCLEOTIDE SEQUENCE [LARGE SCALE GENOMIC DNA]</scope>
    <source>
        <strain evidence="8 9">AK1</strain>
    </source>
</reference>
<feature type="chain" id="PRO_5038893657" evidence="6">
    <location>
        <begin position="21"/>
        <end position="312"/>
    </location>
</feature>
<feature type="domain" description="ABC-type glycine betaine transport system substrate-binding" evidence="7">
    <location>
        <begin position="209"/>
        <end position="312"/>
    </location>
</feature>
<dbReference type="CDD" id="cd13639">
    <property type="entry name" value="PBP2_OpuAC_like"/>
    <property type="match status" value="1"/>
</dbReference>
<organism evidence="8 9">
    <name type="scientific">Brevibacillus borstelensis AK1</name>
    <dbReference type="NCBI Taxonomy" id="1300222"/>
    <lineage>
        <taxon>Bacteria</taxon>
        <taxon>Bacillati</taxon>
        <taxon>Bacillota</taxon>
        <taxon>Bacilli</taxon>
        <taxon>Bacillales</taxon>
        <taxon>Paenibacillaceae</taxon>
        <taxon>Brevibacillus</taxon>
    </lineage>
</organism>
<dbReference type="GO" id="GO:0015871">
    <property type="term" value="P:choline transport"/>
    <property type="evidence" value="ECO:0007669"/>
    <property type="project" value="TreeGrafter"/>
</dbReference>
<evidence type="ECO:0000256" key="2">
    <source>
        <dbReference type="ARBA" id="ARBA00022448"/>
    </source>
</evidence>
<evidence type="ECO:0000256" key="1">
    <source>
        <dbReference type="ARBA" id="ARBA00004236"/>
    </source>
</evidence>
<keyword evidence="2" id="KW-0813">Transport</keyword>
<evidence type="ECO:0000256" key="4">
    <source>
        <dbReference type="ARBA" id="ARBA00023136"/>
    </source>
</evidence>
<comment type="caution">
    <text evidence="8">The sequence shown here is derived from an EMBL/GenBank/DDBJ whole genome shotgun (WGS) entry which is preliminary data.</text>
</comment>
<dbReference type="PROSITE" id="PS51257">
    <property type="entry name" value="PROKAR_LIPOPROTEIN"/>
    <property type="match status" value="1"/>
</dbReference>
<evidence type="ECO:0000313" key="8">
    <source>
        <dbReference type="EMBL" id="EMT52501.1"/>
    </source>
</evidence>
<accession>M8DZL5</accession>
<proteinExistence type="predicted"/>
<dbReference type="RefSeq" id="WP_003388631.1">
    <property type="nucleotide sequence ID" value="NZ_APBN01000004.1"/>
</dbReference>
<dbReference type="PANTHER" id="PTHR47737">
    <property type="entry name" value="GLYCINE BETAINE/PROLINE BETAINE TRANSPORT SYSTEM PERMEASE PROTEIN PROW"/>
    <property type="match status" value="1"/>
</dbReference>
<dbReference type="EMBL" id="APBN01000004">
    <property type="protein sequence ID" value="EMT52501.1"/>
    <property type="molecule type" value="Genomic_DNA"/>
</dbReference>
<evidence type="ECO:0000256" key="6">
    <source>
        <dbReference type="SAM" id="SignalP"/>
    </source>
</evidence>
<dbReference type="GO" id="GO:0005275">
    <property type="term" value="F:amine transmembrane transporter activity"/>
    <property type="evidence" value="ECO:0007669"/>
    <property type="project" value="TreeGrafter"/>
</dbReference>
<evidence type="ECO:0000256" key="3">
    <source>
        <dbReference type="ARBA" id="ARBA00022475"/>
    </source>
</evidence>
<dbReference type="PANTHER" id="PTHR47737:SF1">
    <property type="entry name" value="GLYCINE BETAINE_PROLINE BETAINE TRANSPORT SYSTEM PERMEASE PROTEIN PROW"/>
    <property type="match status" value="1"/>
</dbReference>
<dbReference type="AlphaFoldDB" id="M8DZL5"/>
<dbReference type="Pfam" id="PF04069">
    <property type="entry name" value="OpuAC"/>
    <property type="match status" value="2"/>
</dbReference>
<dbReference type="GO" id="GO:0043190">
    <property type="term" value="C:ATP-binding cassette (ABC) transporter complex"/>
    <property type="evidence" value="ECO:0007669"/>
    <property type="project" value="InterPro"/>
</dbReference>
<keyword evidence="6" id="KW-0732">Signal</keyword>
<sequence length="312" mass="33745">MKKRWSTGIAAVLGISLLMAGCSGAPSAELPKDSQGGQSAEGSTGGSGGVGAQVDYKIIGIDPGAGIMKAAEKAIEEYDLKDWELVEGSGAAMTAALTQAYKDKKPIIITGWTPHWKFSKYELKYLKDPKGVFGAGEEIHTVVRKGLKEDQPSAYAFLDNFHWTTEDMEKVMLDIADGKKPEEAAAEWVKNNEEKVNKWVEGIQPADGKKISLAYVAWDSEIASTNVVKTVLEQKLKYQVELSQVEAGPMWAGVANGDVDGMVAAWLPTTHADYYEKLGKDVEDLGANLEGTKVGLVVPAYMDIDSIEDLKK</sequence>
<keyword evidence="3" id="KW-1003">Cell membrane</keyword>
<feature type="signal peptide" evidence="6">
    <location>
        <begin position="1"/>
        <end position="20"/>
    </location>
</feature>
<dbReference type="GeneID" id="89497425"/>
<protein>
    <submittedName>
        <fullName evidence="8">Glycine/betaine ABC transporter substrate-binding protein</fullName>
    </submittedName>
</protein>
<dbReference type="InterPro" id="IPR007210">
    <property type="entry name" value="ABC_Gly_betaine_transp_sub-bd"/>
</dbReference>
<dbReference type="OrthoDB" id="9787902at2"/>
<dbReference type="Gene3D" id="3.10.105.10">
    <property type="entry name" value="Dipeptide-binding Protein, Domain 3"/>
    <property type="match status" value="1"/>
</dbReference>
<feature type="domain" description="ABC-type glycine betaine transport system substrate-binding" evidence="7">
    <location>
        <begin position="53"/>
        <end position="191"/>
    </location>
</feature>
<dbReference type="SUPFAM" id="SSF53850">
    <property type="entry name" value="Periplasmic binding protein-like II"/>
    <property type="match status" value="2"/>
</dbReference>
<dbReference type="GO" id="GO:0031460">
    <property type="term" value="P:glycine betaine transport"/>
    <property type="evidence" value="ECO:0007669"/>
    <property type="project" value="TreeGrafter"/>
</dbReference>
<dbReference type="STRING" id="1300222.I532_12629"/>
<keyword evidence="9" id="KW-1185">Reference proteome</keyword>
<dbReference type="GO" id="GO:0015226">
    <property type="term" value="F:carnitine transmembrane transporter activity"/>
    <property type="evidence" value="ECO:0007669"/>
    <property type="project" value="TreeGrafter"/>
</dbReference>
<dbReference type="Gene3D" id="3.40.190.100">
    <property type="entry name" value="Glycine betaine-binding periplasmic protein, domain 2"/>
    <property type="match status" value="1"/>
</dbReference>
<dbReference type="Proteomes" id="UP000012081">
    <property type="component" value="Unassembled WGS sequence"/>
</dbReference>
<evidence type="ECO:0000313" key="9">
    <source>
        <dbReference type="Proteomes" id="UP000012081"/>
    </source>
</evidence>
<dbReference type="PATRIC" id="fig|1300222.3.peg.2638"/>
<gene>
    <name evidence="8" type="ORF">I532_12629</name>
</gene>
<name>M8DZL5_9BACL</name>
<comment type="subcellular location">
    <subcellularLocation>
        <location evidence="1">Cell membrane</location>
    </subcellularLocation>
</comment>
<evidence type="ECO:0000259" key="7">
    <source>
        <dbReference type="Pfam" id="PF04069"/>
    </source>
</evidence>
<keyword evidence="4" id="KW-0472">Membrane</keyword>